<dbReference type="EMBL" id="CP007128">
    <property type="protein sequence ID" value="AHG87846.1"/>
    <property type="molecule type" value="Genomic_DNA"/>
</dbReference>
<keyword evidence="2" id="KW-1185">Reference proteome</keyword>
<organism evidence="1 2">
    <name type="scientific">Gemmatirosa kalamazoonensis</name>
    <dbReference type="NCBI Taxonomy" id="861299"/>
    <lineage>
        <taxon>Bacteria</taxon>
        <taxon>Pseudomonadati</taxon>
        <taxon>Gemmatimonadota</taxon>
        <taxon>Gemmatimonadia</taxon>
        <taxon>Gemmatimonadales</taxon>
        <taxon>Gemmatimonadaceae</taxon>
        <taxon>Gemmatirosa</taxon>
    </lineage>
</organism>
<dbReference type="AlphaFoldDB" id="W0RAN6"/>
<name>W0RAN6_9BACT</name>
<dbReference type="InParanoid" id="W0RAN6"/>
<dbReference type="Proteomes" id="UP000019151">
    <property type="component" value="Chromosome"/>
</dbReference>
<reference evidence="1 2" key="1">
    <citation type="journal article" date="2014" name="Genome Announc.">
        <title>Genome Sequence and Methylome of Soil Bacterium Gemmatirosa kalamazoonensis KBS708T, a Member of the Rarely Cultivated Gemmatimonadetes Phylum.</title>
        <authorList>
            <person name="Debruyn J.M."/>
            <person name="Radosevich M."/>
            <person name="Wommack K.E."/>
            <person name="Polson S.W."/>
            <person name="Hauser L.J."/>
            <person name="Fawaz M.N."/>
            <person name="Korlach J."/>
            <person name="Tsai Y.C."/>
        </authorList>
    </citation>
    <scope>NUCLEOTIDE SEQUENCE [LARGE SCALE GENOMIC DNA]</scope>
    <source>
        <strain evidence="1 2">KBS708</strain>
    </source>
</reference>
<dbReference type="RefSeq" id="WP_025409402.1">
    <property type="nucleotide sequence ID" value="NZ_CP007128.1"/>
</dbReference>
<sequence length="120" mass="12337">MTAAFHGSPLGAIHLAGDVNPYDENIPDAGNAANCTDQTISTGPLQIDNTHPSDVWLMCVYGATPLPGANVNVYLPKGGTNSVTTSIAVATTTVVTFLHGFDNSAEPGQNYGPGCTELGF</sequence>
<gene>
    <name evidence="1" type="ORF">J421_0309</name>
</gene>
<protein>
    <submittedName>
        <fullName evidence="1">Uncharacterized protein</fullName>
    </submittedName>
</protein>
<evidence type="ECO:0000313" key="1">
    <source>
        <dbReference type="EMBL" id="AHG87846.1"/>
    </source>
</evidence>
<evidence type="ECO:0000313" key="2">
    <source>
        <dbReference type="Proteomes" id="UP000019151"/>
    </source>
</evidence>
<accession>W0RAN6</accession>
<dbReference type="HOGENOM" id="CLU_2046299_0_0_0"/>
<proteinExistence type="predicted"/>
<dbReference type="KEGG" id="gba:J421_0309"/>